<evidence type="ECO:0000256" key="1">
    <source>
        <dbReference type="ARBA" id="ARBA00004123"/>
    </source>
</evidence>
<protein>
    <submittedName>
        <fullName evidence="7">DNA-directed RNA polymerases I, II, and III subunit RPABC1</fullName>
    </submittedName>
</protein>
<accession>A0A2K3NAW5</accession>
<reference evidence="7 8" key="1">
    <citation type="journal article" date="2014" name="Am. J. Bot.">
        <title>Genome assembly and annotation for red clover (Trifolium pratense; Fabaceae).</title>
        <authorList>
            <person name="Istvanek J."/>
            <person name="Jaros M."/>
            <person name="Krenek A."/>
            <person name="Repkova J."/>
        </authorList>
    </citation>
    <scope>NUCLEOTIDE SEQUENCE [LARGE SCALE GENOMIC DNA]</scope>
    <source>
        <strain evidence="8">cv. Tatra</strain>
        <tissue evidence="7">Young leaves</tissue>
    </source>
</reference>
<sequence length="203" mass="23574">MVVSEKEVTKLYRVHRTILEMLRDRNYLVLDSEVNMSIEEFKAKFGENMKRVDLTILKANKDDPSDQIYVFFPDNNKIGVQVVTTYRNRMITDNVRRGILVLQVQVSPKARAELANLSAKVRMEEDELLVNITQHELVPKHQVLTDAEKKELLKTYTCQETQLPKMLITDPVAKYYGLNRGQVVRITRQSETAGVYITYRIVI</sequence>
<dbReference type="PIRSF" id="PIRSF000747">
    <property type="entry name" value="RPB5"/>
    <property type="match status" value="1"/>
</dbReference>
<dbReference type="EMBL" id="ASHM01018616">
    <property type="protein sequence ID" value="PNY00182.1"/>
    <property type="molecule type" value="Genomic_DNA"/>
</dbReference>
<dbReference type="Proteomes" id="UP000236291">
    <property type="component" value="Unassembled WGS sequence"/>
</dbReference>
<dbReference type="PANTHER" id="PTHR10535:SF0">
    <property type="entry name" value="DNA-DIRECTED RNA POLYMERASES I, II, AND III SUBUNIT RPABC1"/>
    <property type="match status" value="1"/>
</dbReference>
<evidence type="ECO:0000313" key="7">
    <source>
        <dbReference type="EMBL" id="PNY00182.1"/>
    </source>
</evidence>
<dbReference type="GO" id="GO:0003899">
    <property type="term" value="F:DNA-directed RNA polymerase activity"/>
    <property type="evidence" value="ECO:0007669"/>
    <property type="project" value="InterPro"/>
</dbReference>
<dbReference type="GO" id="GO:0005666">
    <property type="term" value="C:RNA polymerase III complex"/>
    <property type="evidence" value="ECO:0007669"/>
    <property type="project" value="TreeGrafter"/>
</dbReference>
<dbReference type="AlphaFoldDB" id="A0A2K3NAW5"/>
<comment type="similarity">
    <text evidence="4">Belongs to the archaeal Rpo5/eukaryotic RPB5 RNA polymerase subunit family.</text>
</comment>
<dbReference type="GO" id="GO:0005665">
    <property type="term" value="C:RNA polymerase II, core complex"/>
    <property type="evidence" value="ECO:0007669"/>
    <property type="project" value="TreeGrafter"/>
</dbReference>
<keyword evidence="3" id="KW-0539">Nucleus</keyword>
<dbReference type="InterPro" id="IPR036710">
    <property type="entry name" value="RNA_pol_Rpb5_N_sf"/>
</dbReference>
<dbReference type="SUPFAM" id="SSF53036">
    <property type="entry name" value="Eukaryotic RPB5 N-terminal domain"/>
    <property type="match status" value="1"/>
</dbReference>
<evidence type="ECO:0000313" key="8">
    <source>
        <dbReference type="Proteomes" id="UP000236291"/>
    </source>
</evidence>
<dbReference type="InterPro" id="IPR020608">
    <property type="entry name" value="RNA_pol_subH/Rpb5_CS"/>
</dbReference>
<name>A0A2K3NAW5_TRIPR</name>
<evidence type="ECO:0000256" key="3">
    <source>
        <dbReference type="ARBA" id="ARBA00023242"/>
    </source>
</evidence>
<dbReference type="InterPro" id="IPR035913">
    <property type="entry name" value="RPB5-like_sf"/>
</dbReference>
<dbReference type="PANTHER" id="PTHR10535">
    <property type="entry name" value="DNA-DIRECTED RNA POLYMERASES I, II, AND III SUBUNIT RPABC1"/>
    <property type="match status" value="1"/>
</dbReference>
<dbReference type="GO" id="GO:0006362">
    <property type="term" value="P:transcription elongation by RNA polymerase I"/>
    <property type="evidence" value="ECO:0007669"/>
    <property type="project" value="TreeGrafter"/>
</dbReference>
<comment type="subcellular location">
    <subcellularLocation>
        <location evidence="1">Nucleus</location>
    </subcellularLocation>
</comment>
<evidence type="ECO:0000256" key="4">
    <source>
        <dbReference type="ARBA" id="ARBA00025765"/>
    </source>
</evidence>
<proteinExistence type="inferred from homology"/>
<dbReference type="GO" id="GO:0006366">
    <property type="term" value="P:transcription by RNA polymerase II"/>
    <property type="evidence" value="ECO:0007669"/>
    <property type="project" value="TreeGrafter"/>
</dbReference>
<dbReference type="InterPro" id="IPR014381">
    <property type="entry name" value="Arch_Rpo5/euc_Rpb5"/>
</dbReference>
<dbReference type="SUPFAM" id="SSF55287">
    <property type="entry name" value="RPB5-like RNA polymerase subunit"/>
    <property type="match status" value="1"/>
</dbReference>
<dbReference type="PROSITE" id="PS01110">
    <property type="entry name" value="RNA_POL_H_23KD"/>
    <property type="match status" value="1"/>
</dbReference>
<dbReference type="InterPro" id="IPR005571">
    <property type="entry name" value="RNA_pol_Rpb5_N"/>
</dbReference>
<dbReference type="FunFam" id="3.90.940.20:FF:000001">
    <property type="entry name" value="DNA-directed RNA polymerases I, II, and III subunit RPABC1"/>
    <property type="match status" value="1"/>
</dbReference>
<dbReference type="GO" id="GO:0005736">
    <property type="term" value="C:RNA polymerase I complex"/>
    <property type="evidence" value="ECO:0007669"/>
    <property type="project" value="TreeGrafter"/>
</dbReference>
<dbReference type="Pfam" id="PF01191">
    <property type="entry name" value="RNA_pol_Rpb5_C"/>
    <property type="match status" value="1"/>
</dbReference>
<dbReference type="HAMAP" id="MF_00025">
    <property type="entry name" value="RNApol_Rpo5_RPB5"/>
    <property type="match status" value="1"/>
</dbReference>
<comment type="caution">
    <text evidence="7">The sequence shown here is derived from an EMBL/GenBank/DDBJ whole genome shotgun (WGS) entry which is preliminary data.</text>
</comment>
<gene>
    <name evidence="7" type="ORF">L195_g023458</name>
</gene>
<dbReference type="Gene3D" id="3.40.1340.10">
    <property type="entry name" value="RNA polymerase, Rpb5, N-terminal domain"/>
    <property type="match status" value="1"/>
</dbReference>
<dbReference type="NCBIfam" id="NF007129">
    <property type="entry name" value="PRK09570.1"/>
    <property type="match status" value="1"/>
</dbReference>
<reference evidence="7 8" key="2">
    <citation type="journal article" date="2017" name="Front. Plant Sci.">
        <title>Gene Classification and Mining of Molecular Markers Useful in Red Clover (Trifolium pratense) Breeding.</title>
        <authorList>
            <person name="Istvanek J."/>
            <person name="Dluhosova J."/>
            <person name="Dluhos P."/>
            <person name="Patkova L."/>
            <person name="Nedelnik J."/>
            <person name="Repkova J."/>
        </authorList>
    </citation>
    <scope>NUCLEOTIDE SEQUENCE [LARGE SCALE GENOMIC DNA]</scope>
    <source>
        <strain evidence="8">cv. Tatra</strain>
        <tissue evidence="7">Young leaves</tissue>
    </source>
</reference>
<keyword evidence="7" id="KW-0240">DNA-directed RNA polymerase</keyword>
<evidence type="ECO:0000259" key="5">
    <source>
        <dbReference type="Pfam" id="PF01191"/>
    </source>
</evidence>
<feature type="domain" description="RNA polymerase Rpb5 N-terminal" evidence="6">
    <location>
        <begin position="5"/>
        <end position="90"/>
    </location>
</feature>
<evidence type="ECO:0000256" key="2">
    <source>
        <dbReference type="ARBA" id="ARBA00023163"/>
    </source>
</evidence>
<evidence type="ECO:0000259" key="6">
    <source>
        <dbReference type="Pfam" id="PF03871"/>
    </source>
</evidence>
<dbReference type="FunFam" id="3.40.1340.10:FF:000001">
    <property type="entry name" value="DNA-directed RNA polymerases I, II, and III subunit RPABC1"/>
    <property type="match status" value="1"/>
</dbReference>
<dbReference type="Gene3D" id="3.90.940.20">
    <property type="entry name" value="RPB5-like RNA polymerase subunit"/>
    <property type="match status" value="1"/>
</dbReference>
<dbReference type="Pfam" id="PF03871">
    <property type="entry name" value="RNA_pol_Rpb5_N"/>
    <property type="match status" value="1"/>
</dbReference>
<dbReference type="STRING" id="57577.A0A2K3NAW5"/>
<keyword evidence="2" id="KW-0804">Transcription</keyword>
<dbReference type="GO" id="GO:0042797">
    <property type="term" value="P:tRNA transcription by RNA polymerase III"/>
    <property type="evidence" value="ECO:0007669"/>
    <property type="project" value="TreeGrafter"/>
</dbReference>
<dbReference type="GO" id="GO:0003677">
    <property type="term" value="F:DNA binding"/>
    <property type="evidence" value="ECO:0007669"/>
    <property type="project" value="InterPro"/>
</dbReference>
<dbReference type="InterPro" id="IPR000783">
    <property type="entry name" value="RNA_pol_subH/Rpb5_C"/>
</dbReference>
<feature type="domain" description="RNA polymerase subunit H/Rpb5 C-terminal" evidence="5">
    <location>
        <begin position="130"/>
        <end position="202"/>
    </location>
</feature>
<organism evidence="7 8">
    <name type="scientific">Trifolium pratense</name>
    <name type="common">Red clover</name>
    <dbReference type="NCBI Taxonomy" id="57577"/>
    <lineage>
        <taxon>Eukaryota</taxon>
        <taxon>Viridiplantae</taxon>
        <taxon>Streptophyta</taxon>
        <taxon>Embryophyta</taxon>
        <taxon>Tracheophyta</taxon>
        <taxon>Spermatophyta</taxon>
        <taxon>Magnoliopsida</taxon>
        <taxon>eudicotyledons</taxon>
        <taxon>Gunneridae</taxon>
        <taxon>Pentapetalae</taxon>
        <taxon>rosids</taxon>
        <taxon>fabids</taxon>
        <taxon>Fabales</taxon>
        <taxon>Fabaceae</taxon>
        <taxon>Papilionoideae</taxon>
        <taxon>50 kb inversion clade</taxon>
        <taxon>NPAAA clade</taxon>
        <taxon>Hologalegina</taxon>
        <taxon>IRL clade</taxon>
        <taxon>Trifolieae</taxon>
        <taxon>Trifolium</taxon>
    </lineage>
</organism>